<evidence type="ECO:0000313" key="2">
    <source>
        <dbReference type="Proteomes" id="UP001143856"/>
    </source>
</evidence>
<accession>A0ACC1PEU7</accession>
<keyword evidence="2" id="KW-1185">Reference proteome</keyword>
<dbReference type="Proteomes" id="UP001143856">
    <property type="component" value="Unassembled WGS sequence"/>
</dbReference>
<proteinExistence type="predicted"/>
<comment type="caution">
    <text evidence="1">The sequence shown here is derived from an EMBL/GenBank/DDBJ whole genome shotgun (WGS) entry which is preliminary data.</text>
</comment>
<evidence type="ECO:0000313" key="1">
    <source>
        <dbReference type="EMBL" id="KAJ2990404.1"/>
    </source>
</evidence>
<name>A0ACC1PEU7_9PEZI</name>
<gene>
    <name evidence="1" type="ORF">NUW58_g2968</name>
</gene>
<protein>
    <submittedName>
        <fullName evidence="1">Uncharacterized protein</fullName>
    </submittedName>
</protein>
<sequence>MIASRTALRRLTPSARCHPISLKNKGPAGGSFASLHASQARHTEANNVRQSILPLVNSTTRASRGIHNQTVPSTVSDHELEASVAKYPPWTPPAKGILSKLPPSLVPYAELSRIEKPGGLYGFYMAYLIGLSYGACLATPGPALALLAGTAGKLLVYNVFLRGAACTVNDILDREYDRQVARCKNRPVARGAVTPAQAYVWYGLQTLGAGAAIACLPNPLTMLAYAVPIQLAVSLYPLGKRFTDFPQLILSAPIAGGVLMASAAIGVDPFLTPTTAAATASLFMSHYIWTTIFDYVNACQDTADDMKAGVRSMAVLYQNTDAFISVMGAAQVGCLVATGVLAGFSPIYFIGAAGGNALWLAAMVKTVKRSRPDICGWWFAWGGLLVSGTTVLALLAEYVAGSGGADRDVERETPEAQNLANGFIIKPPLPATISCSSCLF</sequence>
<reference evidence="1" key="1">
    <citation type="submission" date="2022-10" db="EMBL/GenBank/DDBJ databases">
        <title>Genome Sequence of Xylaria curta.</title>
        <authorList>
            <person name="Buettner E."/>
        </authorList>
    </citation>
    <scope>NUCLEOTIDE SEQUENCE</scope>
    <source>
        <strain evidence="1">Babe10</strain>
    </source>
</reference>
<dbReference type="EMBL" id="JAPDGR010000422">
    <property type="protein sequence ID" value="KAJ2990404.1"/>
    <property type="molecule type" value="Genomic_DNA"/>
</dbReference>
<organism evidence="1 2">
    <name type="scientific">Xylaria curta</name>
    <dbReference type="NCBI Taxonomy" id="42375"/>
    <lineage>
        <taxon>Eukaryota</taxon>
        <taxon>Fungi</taxon>
        <taxon>Dikarya</taxon>
        <taxon>Ascomycota</taxon>
        <taxon>Pezizomycotina</taxon>
        <taxon>Sordariomycetes</taxon>
        <taxon>Xylariomycetidae</taxon>
        <taxon>Xylariales</taxon>
        <taxon>Xylariaceae</taxon>
        <taxon>Xylaria</taxon>
    </lineage>
</organism>